<dbReference type="STRING" id="595528.A0A0D2WRH2"/>
<dbReference type="GO" id="GO:0005829">
    <property type="term" value="C:cytosol"/>
    <property type="evidence" value="ECO:0007669"/>
    <property type="project" value="TreeGrafter"/>
</dbReference>
<sequence length="256" mass="28043">MASESNRIQSAQDEDVDAESFYEPGLFLDLNYAISTVQFEHVTVQVKTLQSGSTDFDLTGQIVWPAALLLSNYLVEHPSEFQNAGSILEVGSGIGVSGLVAAKLHQKPASVVLSDYSQIVLDVLRENVTLNFPEESAAPRCAALAWGSDLSDFIENHGLFQCIIGADVVYWPDLVAPLLQTVEKLLSHEPNSFSIISYISRSAQIDRLFESTVIDLGFNVERIQLDGKCLALAENERAAGKDGILFRLTRVPKTKI</sequence>
<evidence type="ECO:0000313" key="1">
    <source>
        <dbReference type="EMBL" id="KJE93833.1"/>
    </source>
</evidence>
<dbReference type="AlphaFoldDB" id="A0A0D2WRH2"/>
<reference evidence="2" key="1">
    <citation type="submission" date="2011-02" db="EMBL/GenBank/DDBJ databases">
        <title>The Genome Sequence of Capsaspora owczarzaki ATCC 30864.</title>
        <authorList>
            <person name="Russ C."/>
            <person name="Cuomo C."/>
            <person name="Burger G."/>
            <person name="Gray M.W."/>
            <person name="Holland P.W.H."/>
            <person name="King N."/>
            <person name="Lang F.B.F."/>
            <person name="Roger A.J."/>
            <person name="Ruiz-Trillo I."/>
            <person name="Young S.K."/>
            <person name="Zeng Q."/>
            <person name="Gargeya S."/>
            <person name="Alvarado L."/>
            <person name="Berlin A."/>
            <person name="Chapman S.B."/>
            <person name="Chen Z."/>
            <person name="Freedman E."/>
            <person name="Gellesch M."/>
            <person name="Goldberg J."/>
            <person name="Griggs A."/>
            <person name="Gujja S."/>
            <person name="Heilman E."/>
            <person name="Heiman D."/>
            <person name="Howarth C."/>
            <person name="Mehta T."/>
            <person name="Neiman D."/>
            <person name="Pearson M."/>
            <person name="Roberts A."/>
            <person name="Saif S."/>
            <person name="Shea T."/>
            <person name="Shenoy N."/>
            <person name="Sisk P."/>
            <person name="Stolte C."/>
            <person name="Sykes S."/>
            <person name="White J."/>
            <person name="Yandava C."/>
            <person name="Haas B."/>
            <person name="Nusbaum C."/>
            <person name="Birren B."/>
        </authorList>
    </citation>
    <scope>NUCLEOTIDE SEQUENCE</scope>
    <source>
        <strain evidence="2">ATCC 30864</strain>
    </source>
</reference>
<dbReference type="PANTHER" id="PTHR14614">
    <property type="entry name" value="HEPATOCELLULAR CARCINOMA-ASSOCIATED ANTIGEN"/>
    <property type="match status" value="1"/>
</dbReference>
<dbReference type="EMBL" id="KE346366">
    <property type="protein sequence ID" value="KJE93833.1"/>
    <property type="molecule type" value="Genomic_DNA"/>
</dbReference>
<dbReference type="PANTHER" id="PTHR14614:SF44">
    <property type="entry name" value="PROTEIN N-LYSINE METHYLTRANSFERASE METTL21D"/>
    <property type="match status" value="1"/>
</dbReference>
<proteinExistence type="predicted"/>
<organism evidence="1 2">
    <name type="scientific">Capsaspora owczarzaki (strain ATCC 30864)</name>
    <dbReference type="NCBI Taxonomy" id="595528"/>
    <lineage>
        <taxon>Eukaryota</taxon>
        <taxon>Filasterea</taxon>
        <taxon>Capsaspora</taxon>
    </lineage>
</organism>
<accession>A0A0D2WRH2</accession>
<dbReference type="FunCoup" id="A0A0D2WRH2">
    <property type="interactions" value="235"/>
</dbReference>
<dbReference type="PhylomeDB" id="A0A0D2WRH2"/>
<dbReference type="Proteomes" id="UP000008743">
    <property type="component" value="Unassembled WGS sequence"/>
</dbReference>
<protein>
    <submittedName>
        <fullName evidence="1">Uncharacterized protein</fullName>
    </submittedName>
</protein>
<dbReference type="Gene3D" id="3.40.50.150">
    <property type="entry name" value="Vaccinia Virus protein VP39"/>
    <property type="match status" value="1"/>
</dbReference>
<dbReference type="GO" id="GO:0032991">
    <property type="term" value="C:protein-containing complex"/>
    <property type="evidence" value="ECO:0007669"/>
    <property type="project" value="TreeGrafter"/>
</dbReference>
<gene>
    <name evidence="1" type="ORF">CAOG_004564</name>
</gene>
<evidence type="ECO:0000313" key="2">
    <source>
        <dbReference type="Proteomes" id="UP000008743"/>
    </source>
</evidence>
<dbReference type="SUPFAM" id="SSF53335">
    <property type="entry name" value="S-adenosyl-L-methionine-dependent methyltransferases"/>
    <property type="match status" value="1"/>
</dbReference>
<dbReference type="OMA" id="WGNSDHI"/>
<dbReference type="CDD" id="cd02440">
    <property type="entry name" value="AdoMet_MTases"/>
    <property type="match status" value="1"/>
</dbReference>
<dbReference type="eggNOG" id="KOG2497">
    <property type="taxonomic scope" value="Eukaryota"/>
</dbReference>
<dbReference type="Pfam" id="PF10294">
    <property type="entry name" value="Methyltransf_16"/>
    <property type="match status" value="1"/>
</dbReference>
<dbReference type="RefSeq" id="XP_004347311.1">
    <property type="nucleotide sequence ID" value="XM_004347261.2"/>
</dbReference>
<dbReference type="InParanoid" id="A0A0D2WRH2"/>
<dbReference type="InterPro" id="IPR019410">
    <property type="entry name" value="Methyltransf_16"/>
</dbReference>
<dbReference type="InterPro" id="IPR029063">
    <property type="entry name" value="SAM-dependent_MTases_sf"/>
</dbReference>
<dbReference type="OrthoDB" id="46564at2759"/>
<name>A0A0D2WRH2_CAPO3</name>
<keyword evidence="2" id="KW-1185">Reference proteome</keyword>